<accession>A0ABS8G774</accession>
<reference evidence="1 2" key="1">
    <citation type="submission" date="2021-10" db="EMBL/GenBank/DDBJ databases">
        <title>Draft genome of Aestuariibacter halophilus JC2043.</title>
        <authorList>
            <person name="Emsley S.A."/>
            <person name="Pfannmuller K.M."/>
            <person name="Ushijima B."/>
            <person name="Saw J.H."/>
            <person name="Videau P."/>
        </authorList>
    </citation>
    <scope>NUCLEOTIDE SEQUENCE [LARGE SCALE GENOMIC DNA]</scope>
    <source>
        <strain evidence="1 2">JC2043</strain>
    </source>
</reference>
<keyword evidence="2" id="KW-1185">Reference proteome</keyword>
<name>A0ABS8G774_9ALTE</name>
<sequence>MYLNKELDGIKVSFSLVSSIAVVVGFEPEFIESAELSDGLRLEYENLKRDRLHIFSMKSKSALNGIEEQTDDCINTLEFELNKKRKDFTRRVRTEQPSVGLLDFTFEIVRFLEHKRSLSELSGSNWVNELLIGTVRENPEILDENGDLRSQFLNYVLEFYDFYGLEVISQFDDSLSELVNSYRGASDIEKVSPAESKLDGKLWFSIEALSLRWKEHKFGIEEIEQAIETGELQVCIKAKVLNLKKYKFLFSSQFAGAVSKLTSVNKLNPEIEGNGALTKVNHYCEIDASKSLFSGLLAVSPDSAGDILAKGFSDSPVCGINWYQLELCPLKTFNLRVERSHLVVTSSEVRRFELETIQQPADSSTGGNDLTNGVWRTMHVLVKMLLESGNYKSQAKIIEAINENYPNTHGTSKRKLEEFFSEAKRRFDDS</sequence>
<evidence type="ECO:0000313" key="1">
    <source>
        <dbReference type="EMBL" id="MCC2615921.1"/>
    </source>
</evidence>
<evidence type="ECO:0000313" key="2">
    <source>
        <dbReference type="Proteomes" id="UP001520878"/>
    </source>
</evidence>
<organism evidence="1 2">
    <name type="scientific">Fluctibacter halophilus</name>
    <dbReference type="NCBI Taxonomy" id="226011"/>
    <lineage>
        <taxon>Bacteria</taxon>
        <taxon>Pseudomonadati</taxon>
        <taxon>Pseudomonadota</taxon>
        <taxon>Gammaproteobacteria</taxon>
        <taxon>Alteromonadales</taxon>
        <taxon>Alteromonadaceae</taxon>
        <taxon>Fluctibacter</taxon>
    </lineage>
</organism>
<dbReference type="Proteomes" id="UP001520878">
    <property type="component" value="Unassembled WGS sequence"/>
</dbReference>
<comment type="caution">
    <text evidence="1">The sequence shown here is derived from an EMBL/GenBank/DDBJ whole genome shotgun (WGS) entry which is preliminary data.</text>
</comment>
<dbReference type="EMBL" id="JAJEWP010000001">
    <property type="protein sequence ID" value="MCC2615921.1"/>
    <property type="molecule type" value="Genomic_DNA"/>
</dbReference>
<gene>
    <name evidence="1" type="ORF">LJ739_06680</name>
</gene>
<protein>
    <submittedName>
        <fullName evidence="1">Uncharacterized protein</fullName>
    </submittedName>
</protein>
<proteinExistence type="predicted"/>
<dbReference type="RefSeq" id="WP_229158336.1">
    <property type="nucleotide sequence ID" value="NZ_JAJEWP010000001.1"/>
</dbReference>